<proteinExistence type="predicted"/>
<accession>A0A9P0Q134</accession>
<dbReference type="EMBL" id="CAKOFQ010007608">
    <property type="protein sequence ID" value="CAH2004779.1"/>
    <property type="molecule type" value="Genomic_DNA"/>
</dbReference>
<organism evidence="1 2">
    <name type="scientific">Acanthoscelides obtectus</name>
    <name type="common">Bean weevil</name>
    <name type="synonym">Bruchus obtectus</name>
    <dbReference type="NCBI Taxonomy" id="200917"/>
    <lineage>
        <taxon>Eukaryota</taxon>
        <taxon>Metazoa</taxon>
        <taxon>Ecdysozoa</taxon>
        <taxon>Arthropoda</taxon>
        <taxon>Hexapoda</taxon>
        <taxon>Insecta</taxon>
        <taxon>Pterygota</taxon>
        <taxon>Neoptera</taxon>
        <taxon>Endopterygota</taxon>
        <taxon>Coleoptera</taxon>
        <taxon>Polyphaga</taxon>
        <taxon>Cucujiformia</taxon>
        <taxon>Chrysomeloidea</taxon>
        <taxon>Chrysomelidae</taxon>
        <taxon>Bruchinae</taxon>
        <taxon>Bruchini</taxon>
        <taxon>Acanthoscelides</taxon>
    </lineage>
</organism>
<sequence length="172" mass="19787">TKQLLDNTKESLTERKTNKFIGIETKIEVTKLKENSSEEVINLVQKFESEVSDFFERATGYLEKWSQSFVKFSIFDWMHLSHIPEWEDIEKTIIHREVLTPTAKERDGDRNRGVGGFTEVVTSRRISLLPELLSDLISKTEDLFGIFLTASLKLSVEEAVDLEGSITEFIVE</sequence>
<evidence type="ECO:0000313" key="2">
    <source>
        <dbReference type="Proteomes" id="UP001152888"/>
    </source>
</evidence>
<dbReference type="AlphaFoldDB" id="A0A9P0Q134"/>
<dbReference type="Proteomes" id="UP001152888">
    <property type="component" value="Unassembled WGS sequence"/>
</dbReference>
<comment type="caution">
    <text evidence="1">The sequence shown here is derived from an EMBL/GenBank/DDBJ whole genome shotgun (WGS) entry which is preliminary data.</text>
</comment>
<reference evidence="1" key="1">
    <citation type="submission" date="2022-03" db="EMBL/GenBank/DDBJ databases">
        <authorList>
            <person name="Sayadi A."/>
        </authorList>
    </citation>
    <scope>NUCLEOTIDE SEQUENCE</scope>
</reference>
<evidence type="ECO:0000313" key="1">
    <source>
        <dbReference type="EMBL" id="CAH2004779.1"/>
    </source>
</evidence>
<feature type="non-terminal residue" evidence="1">
    <location>
        <position position="1"/>
    </location>
</feature>
<name>A0A9P0Q134_ACAOB</name>
<dbReference type="OrthoDB" id="10033706at2759"/>
<protein>
    <submittedName>
        <fullName evidence="1">Uncharacterized protein</fullName>
    </submittedName>
</protein>
<keyword evidence="2" id="KW-1185">Reference proteome</keyword>
<gene>
    <name evidence="1" type="ORF">ACAOBT_LOCUS28183</name>
</gene>